<dbReference type="InterPro" id="IPR036259">
    <property type="entry name" value="MFS_trans_sf"/>
</dbReference>
<dbReference type="PANTHER" id="PTHR11662:SF455">
    <property type="entry name" value="GH23975P"/>
    <property type="match status" value="1"/>
</dbReference>
<dbReference type="AlphaFoldDB" id="A0AAV8Y6W8"/>
<evidence type="ECO:0000256" key="2">
    <source>
        <dbReference type="ARBA" id="ARBA00022692"/>
    </source>
</evidence>
<feature type="compositionally biased region" description="Basic and acidic residues" evidence="5">
    <location>
        <begin position="42"/>
        <end position="55"/>
    </location>
</feature>
<keyword evidence="2 6" id="KW-0812">Transmembrane</keyword>
<evidence type="ECO:0000256" key="6">
    <source>
        <dbReference type="SAM" id="Phobius"/>
    </source>
</evidence>
<evidence type="ECO:0000256" key="3">
    <source>
        <dbReference type="ARBA" id="ARBA00022989"/>
    </source>
</evidence>
<evidence type="ECO:0000313" key="7">
    <source>
        <dbReference type="EMBL" id="KAJ8946674.1"/>
    </source>
</evidence>
<feature type="transmembrane region" description="Helical" evidence="6">
    <location>
        <begin position="132"/>
        <end position="151"/>
    </location>
</feature>
<sequence length="182" mass="20457">MHKEKRNRKKEKALEKGTVRRCFHELSPDRKKLKGKQKLKKKPESESSDSSRELSDICDDDELDDVDLMLNVLSLHQSIELEKGVNYLDVAPNYASIMLGFGNTFGSLSGVISPILTGYIVTDEFSADQWKIILYVASGIYFVGMIIYGACASGELQPWAVDSRTPREEDVQEEDPSSVHLT</sequence>
<dbReference type="GO" id="GO:0016020">
    <property type="term" value="C:membrane"/>
    <property type="evidence" value="ECO:0007669"/>
    <property type="project" value="UniProtKB-SubCell"/>
</dbReference>
<organism evidence="7 8">
    <name type="scientific">Aromia moschata</name>
    <dbReference type="NCBI Taxonomy" id="1265417"/>
    <lineage>
        <taxon>Eukaryota</taxon>
        <taxon>Metazoa</taxon>
        <taxon>Ecdysozoa</taxon>
        <taxon>Arthropoda</taxon>
        <taxon>Hexapoda</taxon>
        <taxon>Insecta</taxon>
        <taxon>Pterygota</taxon>
        <taxon>Neoptera</taxon>
        <taxon>Endopterygota</taxon>
        <taxon>Coleoptera</taxon>
        <taxon>Polyphaga</taxon>
        <taxon>Cucujiformia</taxon>
        <taxon>Chrysomeloidea</taxon>
        <taxon>Cerambycidae</taxon>
        <taxon>Cerambycinae</taxon>
        <taxon>Callichromatini</taxon>
        <taxon>Aromia</taxon>
    </lineage>
</organism>
<comment type="subcellular location">
    <subcellularLocation>
        <location evidence="1">Membrane</location>
        <topology evidence="1">Multi-pass membrane protein</topology>
    </subcellularLocation>
</comment>
<comment type="caution">
    <text evidence="7">The sequence shown here is derived from an EMBL/GenBank/DDBJ whole genome shotgun (WGS) entry which is preliminary data.</text>
</comment>
<evidence type="ECO:0000256" key="4">
    <source>
        <dbReference type="ARBA" id="ARBA00023136"/>
    </source>
</evidence>
<keyword evidence="3 6" id="KW-1133">Transmembrane helix</keyword>
<dbReference type="Gene3D" id="1.20.1250.20">
    <property type="entry name" value="MFS general substrate transporter like domains"/>
    <property type="match status" value="1"/>
</dbReference>
<dbReference type="PANTHER" id="PTHR11662">
    <property type="entry name" value="SOLUTE CARRIER FAMILY 17"/>
    <property type="match status" value="1"/>
</dbReference>
<dbReference type="InterPro" id="IPR050382">
    <property type="entry name" value="MFS_Na/Anion_cotransporter"/>
</dbReference>
<feature type="region of interest" description="Disordered" evidence="5">
    <location>
        <begin position="27"/>
        <end position="55"/>
    </location>
</feature>
<feature type="region of interest" description="Disordered" evidence="5">
    <location>
        <begin position="1"/>
        <end position="20"/>
    </location>
</feature>
<evidence type="ECO:0000256" key="1">
    <source>
        <dbReference type="ARBA" id="ARBA00004141"/>
    </source>
</evidence>
<feature type="transmembrane region" description="Helical" evidence="6">
    <location>
        <begin position="97"/>
        <end position="120"/>
    </location>
</feature>
<accession>A0AAV8Y6W8</accession>
<reference evidence="7" key="1">
    <citation type="journal article" date="2023" name="Insect Mol. Biol.">
        <title>Genome sequencing provides insights into the evolution of gene families encoding plant cell wall-degrading enzymes in longhorned beetles.</title>
        <authorList>
            <person name="Shin N.R."/>
            <person name="Okamura Y."/>
            <person name="Kirsch R."/>
            <person name="Pauchet Y."/>
        </authorList>
    </citation>
    <scope>NUCLEOTIDE SEQUENCE</scope>
    <source>
        <strain evidence="7">AMC_N1</strain>
    </source>
</reference>
<evidence type="ECO:0000313" key="8">
    <source>
        <dbReference type="Proteomes" id="UP001162162"/>
    </source>
</evidence>
<feature type="compositionally biased region" description="Basic residues" evidence="5">
    <location>
        <begin position="1"/>
        <end position="11"/>
    </location>
</feature>
<dbReference type="SUPFAM" id="SSF103473">
    <property type="entry name" value="MFS general substrate transporter"/>
    <property type="match status" value="1"/>
</dbReference>
<dbReference type="GO" id="GO:0022857">
    <property type="term" value="F:transmembrane transporter activity"/>
    <property type="evidence" value="ECO:0007669"/>
    <property type="project" value="TreeGrafter"/>
</dbReference>
<feature type="compositionally biased region" description="Basic residues" evidence="5">
    <location>
        <begin position="31"/>
        <end position="41"/>
    </location>
</feature>
<keyword evidence="4 6" id="KW-0472">Membrane</keyword>
<gene>
    <name evidence="7" type="ORF">NQ318_019989</name>
</gene>
<dbReference type="EMBL" id="JAPWTK010000180">
    <property type="protein sequence ID" value="KAJ8946674.1"/>
    <property type="molecule type" value="Genomic_DNA"/>
</dbReference>
<dbReference type="Proteomes" id="UP001162162">
    <property type="component" value="Unassembled WGS sequence"/>
</dbReference>
<feature type="region of interest" description="Disordered" evidence="5">
    <location>
        <begin position="163"/>
        <end position="182"/>
    </location>
</feature>
<keyword evidence="8" id="KW-1185">Reference proteome</keyword>
<proteinExistence type="predicted"/>
<protein>
    <submittedName>
        <fullName evidence="7">Uncharacterized protein</fullName>
    </submittedName>
</protein>
<name>A0AAV8Y6W8_9CUCU</name>
<dbReference type="GO" id="GO:0006820">
    <property type="term" value="P:monoatomic anion transport"/>
    <property type="evidence" value="ECO:0007669"/>
    <property type="project" value="TreeGrafter"/>
</dbReference>
<evidence type="ECO:0000256" key="5">
    <source>
        <dbReference type="SAM" id="MobiDB-lite"/>
    </source>
</evidence>